<dbReference type="AlphaFoldDB" id="A0A4Y2EWN4"/>
<comment type="caution">
    <text evidence="1">The sequence shown here is derived from an EMBL/GenBank/DDBJ whole genome shotgun (WGS) entry which is preliminary data.</text>
</comment>
<dbReference type="EMBL" id="BGPR01000704">
    <property type="protein sequence ID" value="GBM32294.1"/>
    <property type="molecule type" value="Genomic_DNA"/>
</dbReference>
<gene>
    <name evidence="1" type="ORF">AVEN_71551_1</name>
</gene>
<organism evidence="1 2">
    <name type="scientific">Araneus ventricosus</name>
    <name type="common">Orbweaver spider</name>
    <name type="synonym">Epeira ventricosa</name>
    <dbReference type="NCBI Taxonomy" id="182803"/>
    <lineage>
        <taxon>Eukaryota</taxon>
        <taxon>Metazoa</taxon>
        <taxon>Ecdysozoa</taxon>
        <taxon>Arthropoda</taxon>
        <taxon>Chelicerata</taxon>
        <taxon>Arachnida</taxon>
        <taxon>Araneae</taxon>
        <taxon>Araneomorphae</taxon>
        <taxon>Entelegynae</taxon>
        <taxon>Araneoidea</taxon>
        <taxon>Araneidae</taxon>
        <taxon>Araneus</taxon>
    </lineage>
</organism>
<keyword evidence="2" id="KW-1185">Reference proteome</keyword>
<protein>
    <submittedName>
        <fullName evidence="1">Uncharacterized protein</fullName>
    </submittedName>
</protein>
<evidence type="ECO:0000313" key="2">
    <source>
        <dbReference type="Proteomes" id="UP000499080"/>
    </source>
</evidence>
<accession>A0A4Y2EWN4</accession>
<proteinExistence type="predicted"/>
<reference evidence="1 2" key="1">
    <citation type="journal article" date="2019" name="Sci. Rep.">
        <title>Orb-weaving spider Araneus ventricosus genome elucidates the spidroin gene catalogue.</title>
        <authorList>
            <person name="Kono N."/>
            <person name="Nakamura H."/>
            <person name="Ohtoshi R."/>
            <person name="Moran D.A.P."/>
            <person name="Shinohara A."/>
            <person name="Yoshida Y."/>
            <person name="Fujiwara M."/>
            <person name="Mori M."/>
            <person name="Tomita M."/>
            <person name="Arakawa K."/>
        </authorList>
    </citation>
    <scope>NUCLEOTIDE SEQUENCE [LARGE SCALE GENOMIC DNA]</scope>
</reference>
<name>A0A4Y2EWN4_ARAVE</name>
<sequence length="97" mass="11090">MVRFDGKQGLFSDGSRHFELCSDAEVNHSQRKVRLRVNTKAEDLLSKLPSYISGRMFDPQHAAFLQRRPPPPHILVHVTTMVIPHLDIITGRIGFRT</sequence>
<evidence type="ECO:0000313" key="1">
    <source>
        <dbReference type="EMBL" id="GBM32294.1"/>
    </source>
</evidence>
<dbReference type="Proteomes" id="UP000499080">
    <property type="component" value="Unassembled WGS sequence"/>
</dbReference>